<name>A0A509E821_9HYPH</name>
<dbReference type="AlphaFoldDB" id="A0A509E821"/>
<dbReference type="OrthoDB" id="7996229at2"/>
<organism evidence="1 2">
    <name type="scientific">Methylobacterium symbioticum</name>
    <dbReference type="NCBI Taxonomy" id="2584084"/>
    <lineage>
        <taxon>Bacteria</taxon>
        <taxon>Pseudomonadati</taxon>
        <taxon>Pseudomonadota</taxon>
        <taxon>Alphaproteobacteria</taxon>
        <taxon>Hyphomicrobiales</taxon>
        <taxon>Methylobacteriaceae</taxon>
        <taxon>Methylobacterium</taxon>
    </lineage>
</organism>
<dbReference type="EMBL" id="CABFPH010000002">
    <property type="protein sequence ID" value="VUD69735.1"/>
    <property type="molecule type" value="Genomic_DNA"/>
</dbReference>
<sequence>MRLQAVKRSGPGAPTDPVGDLALQIARLVGHRAYVREQVVSGMLLRFLPNGLRPWRGPDDLRQRLDAARLDQRALDYLFANVASEIAMAHARG</sequence>
<gene>
    <name evidence="1" type="ORF">MET9862_00292</name>
</gene>
<dbReference type="RefSeq" id="WP_142581330.1">
    <property type="nucleotide sequence ID" value="NZ_CABFPH010000002.1"/>
</dbReference>
<dbReference type="Proteomes" id="UP000410984">
    <property type="component" value="Unassembled WGS sequence"/>
</dbReference>
<reference evidence="1 2" key="1">
    <citation type="submission" date="2019-06" db="EMBL/GenBank/DDBJ databases">
        <authorList>
            <person name="Rodrigo-Torres L."/>
            <person name="Arahal R. D."/>
            <person name="Lucena T."/>
        </authorList>
    </citation>
    <scope>NUCLEOTIDE SEQUENCE [LARGE SCALE GENOMIC DNA]</scope>
    <source>
        <strain evidence="1 2">SB0023/3</strain>
    </source>
</reference>
<accession>A0A509E821</accession>
<evidence type="ECO:0000313" key="2">
    <source>
        <dbReference type="Proteomes" id="UP000410984"/>
    </source>
</evidence>
<proteinExistence type="predicted"/>
<keyword evidence="2" id="KW-1185">Reference proteome</keyword>
<evidence type="ECO:0000313" key="1">
    <source>
        <dbReference type="EMBL" id="VUD69735.1"/>
    </source>
</evidence>
<protein>
    <submittedName>
        <fullName evidence="1">Uncharacterized protein</fullName>
    </submittedName>
</protein>